<reference evidence="9 10" key="1">
    <citation type="submission" date="2016-10" db="EMBL/GenBank/DDBJ databases">
        <authorList>
            <person name="Cai Z."/>
        </authorList>
    </citation>
    <scope>NUCLEOTIDE SEQUENCE [LARGE SCALE GENOMIC DNA]</scope>
</reference>
<evidence type="ECO:0000256" key="6">
    <source>
        <dbReference type="SAM" id="MobiDB-lite"/>
    </source>
</evidence>
<dbReference type="Pfam" id="PF03876">
    <property type="entry name" value="SHS2_Rpb7-N"/>
    <property type="match status" value="1"/>
</dbReference>
<evidence type="ECO:0000313" key="10">
    <source>
        <dbReference type="Proteomes" id="UP000256970"/>
    </source>
</evidence>
<dbReference type="SUPFAM" id="SSF50249">
    <property type="entry name" value="Nucleic acid-binding proteins"/>
    <property type="match status" value="1"/>
</dbReference>
<dbReference type="InterPro" id="IPR013238">
    <property type="entry name" value="RNA_pol_III_Rbc25"/>
</dbReference>
<dbReference type="GO" id="GO:0005666">
    <property type="term" value="C:RNA polymerase III complex"/>
    <property type="evidence" value="ECO:0007669"/>
    <property type="project" value="TreeGrafter"/>
</dbReference>
<dbReference type="SUPFAM" id="SSF88798">
    <property type="entry name" value="N-terminal, heterodimerisation domain of RBP7 (RpoE)"/>
    <property type="match status" value="1"/>
</dbReference>
<dbReference type="Gene3D" id="3.30.1490.120">
    <property type="entry name" value="RNA polymerase Rpb7-like, N-terminal domain"/>
    <property type="match status" value="1"/>
</dbReference>
<evidence type="ECO:0000256" key="1">
    <source>
        <dbReference type="ARBA" id="ARBA00004123"/>
    </source>
</evidence>
<sequence>MFILTTVEADVRVHPRDLNKPPLTAVTDVIEQLYLDKVVQDLGLVVSIYDIQQVQGGHIYPNDGAAYFKARFRCIVFRPFVGEVLVGKLLSCNKEGLRVSLGFFSDVLIPDYALQSPSYYNEEEGVWVWKYEGSDMFMDIGEEIRFRVASLRFNATPTSAQLQQQAAAAAAAAAADGGQPPPAGPTVHSPLEVLGDIDGDGLGLTCWWQPVAEEEPAAS</sequence>
<evidence type="ECO:0000256" key="4">
    <source>
        <dbReference type="ARBA" id="ARBA00023163"/>
    </source>
</evidence>
<name>A0A383W2Z3_TETOB</name>
<evidence type="ECO:0000259" key="7">
    <source>
        <dbReference type="Pfam" id="PF03876"/>
    </source>
</evidence>
<evidence type="ECO:0008006" key="11">
    <source>
        <dbReference type="Google" id="ProtNLM"/>
    </source>
</evidence>
<dbReference type="InterPro" id="IPR045113">
    <property type="entry name" value="Rpb7-like"/>
</dbReference>
<dbReference type="InterPro" id="IPR012340">
    <property type="entry name" value="NA-bd_OB-fold"/>
</dbReference>
<gene>
    <name evidence="9" type="ORF">BQ4739_LOCUS11680</name>
</gene>
<dbReference type="EMBL" id="FNXT01001058">
    <property type="protein sequence ID" value="SZX71543.1"/>
    <property type="molecule type" value="Genomic_DNA"/>
</dbReference>
<dbReference type="PANTHER" id="PTHR12709:SF1">
    <property type="entry name" value="DNA-DIRECTED RNA POLYMERASE III SUBUNIT RPC8"/>
    <property type="match status" value="1"/>
</dbReference>
<dbReference type="InterPro" id="IPR036898">
    <property type="entry name" value="RNA_pol_Rpb7-like_N_sf"/>
</dbReference>
<comment type="subcellular location">
    <subcellularLocation>
        <location evidence="1">Nucleus</location>
    </subcellularLocation>
</comment>
<dbReference type="InterPro" id="IPR005576">
    <property type="entry name" value="Rpb7-like_N"/>
</dbReference>
<feature type="domain" description="RNA polymerase III subunit Rpc25" evidence="8">
    <location>
        <begin position="83"/>
        <end position="208"/>
    </location>
</feature>
<dbReference type="GO" id="GO:0006384">
    <property type="term" value="P:transcription initiation at RNA polymerase III promoter"/>
    <property type="evidence" value="ECO:0007669"/>
    <property type="project" value="TreeGrafter"/>
</dbReference>
<evidence type="ECO:0000259" key="8">
    <source>
        <dbReference type="Pfam" id="PF08292"/>
    </source>
</evidence>
<dbReference type="PANTHER" id="PTHR12709">
    <property type="entry name" value="DNA-DIRECTED RNA POLYMERASE II, III"/>
    <property type="match status" value="1"/>
</dbReference>
<evidence type="ECO:0000256" key="2">
    <source>
        <dbReference type="ARBA" id="ARBA00009307"/>
    </source>
</evidence>
<evidence type="ECO:0000313" key="9">
    <source>
        <dbReference type="EMBL" id="SZX71543.1"/>
    </source>
</evidence>
<keyword evidence="4" id="KW-0804">Transcription</keyword>
<protein>
    <recommendedName>
        <fullName evidence="11">DNA-directed RNA polymerase III subunit RPC8</fullName>
    </recommendedName>
</protein>
<keyword evidence="5" id="KW-0539">Nucleus</keyword>
<dbReference type="STRING" id="3088.A0A383W2Z3"/>
<feature type="region of interest" description="Disordered" evidence="6">
    <location>
        <begin position="171"/>
        <end position="192"/>
    </location>
</feature>
<dbReference type="Pfam" id="PF08292">
    <property type="entry name" value="RNA_pol_Rbc25"/>
    <property type="match status" value="1"/>
</dbReference>
<dbReference type="Proteomes" id="UP000256970">
    <property type="component" value="Unassembled WGS sequence"/>
</dbReference>
<dbReference type="OrthoDB" id="10256606at2759"/>
<accession>A0A383W2Z3</accession>
<comment type="similarity">
    <text evidence="2">Belongs to the eukaryotic RPB7/RPC8 RNA polymerase subunit family.</text>
</comment>
<feature type="domain" description="RNA polymerase Rpb7-like N-terminal" evidence="7">
    <location>
        <begin position="11"/>
        <end position="64"/>
    </location>
</feature>
<proteinExistence type="inferred from homology"/>
<organism evidence="9 10">
    <name type="scientific">Tetradesmus obliquus</name>
    <name type="common">Green alga</name>
    <name type="synonym">Acutodesmus obliquus</name>
    <dbReference type="NCBI Taxonomy" id="3088"/>
    <lineage>
        <taxon>Eukaryota</taxon>
        <taxon>Viridiplantae</taxon>
        <taxon>Chlorophyta</taxon>
        <taxon>core chlorophytes</taxon>
        <taxon>Chlorophyceae</taxon>
        <taxon>CS clade</taxon>
        <taxon>Sphaeropleales</taxon>
        <taxon>Scenedesmaceae</taxon>
        <taxon>Tetradesmus</taxon>
    </lineage>
</organism>
<keyword evidence="3" id="KW-0240">DNA-directed RNA polymerase</keyword>
<keyword evidence="10" id="KW-1185">Reference proteome</keyword>
<evidence type="ECO:0000256" key="5">
    <source>
        <dbReference type="ARBA" id="ARBA00023242"/>
    </source>
</evidence>
<dbReference type="AlphaFoldDB" id="A0A383W2Z3"/>
<dbReference type="CDD" id="cd04330">
    <property type="entry name" value="RNAP_III_Rpc25_N"/>
    <property type="match status" value="1"/>
</dbReference>
<dbReference type="Gene3D" id="2.40.50.140">
    <property type="entry name" value="Nucleic acid-binding proteins"/>
    <property type="match status" value="1"/>
</dbReference>
<evidence type="ECO:0000256" key="3">
    <source>
        <dbReference type="ARBA" id="ARBA00022478"/>
    </source>
</evidence>